<accession>A0A166BTR7</accession>
<feature type="transmembrane region" description="Helical" evidence="1">
    <location>
        <begin position="270"/>
        <end position="298"/>
    </location>
</feature>
<protein>
    <recommendedName>
        <fullName evidence="2">DUF6535 domain-containing protein</fullName>
    </recommendedName>
</protein>
<keyword evidence="1" id="KW-0472">Membrane</keyword>
<dbReference type="AlphaFoldDB" id="A0A166BTR7"/>
<dbReference type="OrthoDB" id="3221808at2759"/>
<organism evidence="3 4">
    <name type="scientific">Sistotremastrum suecicum HHB10207 ss-3</name>
    <dbReference type="NCBI Taxonomy" id="1314776"/>
    <lineage>
        <taxon>Eukaryota</taxon>
        <taxon>Fungi</taxon>
        <taxon>Dikarya</taxon>
        <taxon>Basidiomycota</taxon>
        <taxon>Agaricomycotina</taxon>
        <taxon>Agaricomycetes</taxon>
        <taxon>Sistotremastrales</taxon>
        <taxon>Sistotremastraceae</taxon>
        <taxon>Sistotremastrum</taxon>
    </lineage>
</organism>
<feature type="transmembrane region" description="Helical" evidence="1">
    <location>
        <begin position="175"/>
        <end position="196"/>
    </location>
</feature>
<keyword evidence="1" id="KW-0812">Transmembrane</keyword>
<gene>
    <name evidence="3" type="ORF">SISSUDRAFT_926566</name>
</gene>
<feature type="domain" description="DUF6535" evidence="2">
    <location>
        <begin position="107"/>
        <end position="259"/>
    </location>
</feature>
<proteinExistence type="predicted"/>
<dbReference type="Pfam" id="PF20153">
    <property type="entry name" value="DUF6535"/>
    <property type="match status" value="1"/>
</dbReference>
<feature type="transmembrane region" description="Helical" evidence="1">
    <location>
        <begin position="133"/>
        <end position="155"/>
    </location>
</feature>
<evidence type="ECO:0000256" key="1">
    <source>
        <dbReference type="SAM" id="Phobius"/>
    </source>
</evidence>
<dbReference type="Proteomes" id="UP000076798">
    <property type="component" value="Unassembled WGS sequence"/>
</dbReference>
<reference evidence="3 4" key="1">
    <citation type="journal article" date="2016" name="Mol. Biol. Evol.">
        <title>Comparative Genomics of Early-Diverging Mushroom-Forming Fungi Provides Insights into the Origins of Lignocellulose Decay Capabilities.</title>
        <authorList>
            <person name="Nagy L.G."/>
            <person name="Riley R."/>
            <person name="Tritt A."/>
            <person name="Adam C."/>
            <person name="Daum C."/>
            <person name="Floudas D."/>
            <person name="Sun H."/>
            <person name="Yadav J.S."/>
            <person name="Pangilinan J."/>
            <person name="Larsson K.H."/>
            <person name="Matsuura K."/>
            <person name="Barry K."/>
            <person name="Labutti K."/>
            <person name="Kuo R."/>
            <person name="Ohm R.A."/>
            <person name="Bhattacharya S.S."/>
            <person name="Shirouzu T."/>
            <person name="Yoshinaga Y."/>
            <person name="Martin F.M."/>
            <person name="Grigoriev I.V."/>
            <person name="Hibbett D.S."/>
        </authorList>
    </citation>
    <scope>NUCLEOTIDE SEQUENCE [LARGE SCALE GENOMIC DNA]</scope>
    <source>
        <strain evidence="3 4">HHB10207 ss-3</strain>
    </source>
</reference>
<sequence>MHLQLTSAPLTPRLSCLVNAMMASPQPSSSAIQSPDNPQTQLPSELSSLLKAFLETQTELLRRQDENHKEIAGLLRTQVKYLSTLQQQVLSDEKPLNPRKWNDESGWAAVFKSAITQTREVAEVWKTGMDVNLVFIALFLTVVTAFLIPAIQNIGPQASDNTENDTAQPSLSAEIAALLFYSSLIISILTAILSVLMRQWIGKLISTPPSKRYKDRAMRHVEMRDLAEKSILFLLKILNMSLILSIVLFVAGLLYQLWALSASFRSQQSVILITATVGSLFTVLVTVVGGFTTAHAVYHKNSPFSNILSDFLRNIISRSSFWSKHLLDSPQKTSWTSDSKLCYYRLVQETTDPSILDSAAPLLQWNRMDETVAGPYLDAALRVLATDSSTQARLTMTIHLSSRYSNN</sequence>
<dbReference type="InterPro" id="IPR045338">
    <property type="entry name" value="DUF6535"/>
</dbReference>
<feature type="transmembrane region" description="Helical" evidence="1">
    <location>
        <begin position="233"/>
        <end position="258"/>
    </location>
</feature>
<keyword evidence="1" id="KW-1133">Transmembrane helix</keyword>
<dbReference type="EMBL" id="KV428100">
    <property type="protein sequence ID" value="KZT36737.1"/>
    <property type="molecule type" value="Genomic_DNA"/>
</dbReference>
<evidence type="ECO:0000313" key="4">
    <source>
        <dbReference type="Proteomes" id="UP000076798"/>
    </source>
</evidence>
<evidence type="ECO:0000259" key="2">
    <source>
        <dbReference type="Pfam" id="PF20153"/>
    </source>
</evidence>
<evidence type="ECO:0000313" key="3">
    <source>
        <dbReference type="EMBL" id="KZT36737.1"/>
    </source>
</evidence>
<keyword evidence="4" id="KW-1185">Reference proteome</keyword>
<name>A0A166BTR7_9AGAM</name>